<gene>
    <name evidence="2" type="ORF">GGQ63_000095</name>
</gene>
<dbReference type="InterPro" id="IPR036061">
    <property type="entry name" value="CheW-like_dom_sf"/>
</dbReference>
<evidence type="ECO:0000313" key="3">
    <source>
        <dbReference type="Proteomes" id="UP000523821"/>
    </source>
</evidence>
<dbReference type="AlphaFoldDB" id="A0A7W9CTD8"/>
<comment type="caution">
    <text evidence="2">The sequence shown here is derived from an EMBL/GenBank/DDBJ whole genome shotgun (WGS) entry which is preliminary data.</text>
</comment>
<evidence type="ECO:0000259" key="1">
    <source>
        <dbReference type="PROSITE" id="PS50851"/>
    </source>
</evidence>
<dbReference type="Gene3D" id="2.40.50.180">
    <property type="entry name" value="CheA-289, Domain 4"/>
    <property type="match status" value="1"/>
</dbReference>
<dbReference type="GO" id="GO:0007165">
    <property type="term" value="P:signal transduction"/>
    <property type="evidence" value="ECO:0007669"/>
    <property type="project" value="InterPro"/>
</dbReference>
<dbReference type="PANTHER" id="PTHR22617:SF23">
    <property type="entry name" value="CHEMOTAXIS PROTEIN CHEW"/>
    <property type="match status" value="1"/>
</dbReference>
<accession>A0A7W9CTD8</accession>
<reference evidence="2 3" key="1">
    <citation type="submission" date="2020-08" db="EMBL/GenBank/DDBJ databases">
        <title>Genomic Encyclopedia of Type Strains, Phase IV (KMG-IV): sequencing the most valuable type-strain genomes for metagenomic binning, comparative biology and taxonomic classification.</title>
        <authorList>
            <person name="Goeker M."/>
        </authorList>
    </citation>
    <scope>NUCLEOTIDE SEQUENCE [LARGE SCALE GENOMIC DNA]</scope>
    <source>
        <strain evidence="2 3">DSM 16268</strain>
    </source>
</reference>
<dbReference type="SMART" id="SM00260">
    <property type="entry name" value="CheW"/>
    <property type="match status" value="1"/>
</dbReference>
<name>A0A7W9CTD8_9HYPH</name>
<dbReference type="PROSITE" id="PS50851">
    <property type="entry name" value="CHEW"/>
    <property type="match status" value="1"/>
</dbReference>
<dbReference type="InterPro" id="IPR002545">
    <property type="entry name" value="CheW-lke_dom"/>
</dbReference>
<dbReference type="EMBL" id="JACHOO010000001">
    <property type="protein sequence ID" value="MBB5751052.1"/>
    <property type="molecule type" value="Genomic_DNA"/>
</dbReference>
<dbReference type="PANTHER" id="PTHR22617">
    <property type="entry name" value="CHEMOTAXIS SENSOR HISTIDINE KINASE-RELATED"/>
    <property type="match status" value="1"/>
</dbReference>
<feature type="domain" description="CheW-like" evidence="1">
    <location>
        <begin position="13"/>
        <end position="151"/>
    </location>
</feature>
<dbReference type="Pfam" id="PF01584">
    <property type="entry name" value="CheW"/>
    <property type="match status" value="1"/>
</dbReference>
<sequence>MTTHSTTVDRGEARQYVTVRIGGQLFGLPIDTVNEVFSPDRITAVPLSATEIAGVLNLRGRIVTMLDMRRLLGVAPATGPSMAVGIESAGEAFGLMIDEVGDVLLLEDVRKDPNPSNIDPHWAPLVDGVYRLPGELMLVLDVQSMLARVTPARAA</sequence>
<protein>
    <submittedName>
        <fullName evidence="2">Purine-binding chemotaxis protein CheW</fullName>
    </submittedName>
</protein>
<dbReference type="InterPro" id="IPR039315">
    <property type="entry name" value="CheW"/>
</dbReference>
<dbReference type="SUPFAM" id="SSF50341">
    <property type="entry name" value="CheW-like"/>
    <property type="match status" value="1"/>
</dbReference>
<evidence type="ECO:0000313" key="2">
    <source>
        <dbReference type="EMBL" id="MBB5751052.1"/>
    </source>
</evidence>
<dbReference type="RefSeq" id="WP_183851639.1">
    <property type="nucleotide sequence ID" value="NZ_JACHOO010000001.1"/>
</dbReference>
<dbReference type="Proteomes" id="UP000523821">
    <property type="component" value="Unassembled WGS sequence"/>
</dbReference>
<dbReference type="GO" id="GO:0006935">
    <property type="term" value="P:chemotaxis"/>
    <property type="evidence" value="ECO:0007669"/>
    <property type="project" value="InterPro"/>
</dbReference>
<dbReference type="GO" id="GO:0005829">
    <property type="term" value="C:cytosol"/>
    <property type="evidence" value="ECO:0007669"/>
    <property type="project" value="TreeGrafter"/>
</dbReference>
<proteinExistence type="predicted"/>
<organism evidence="2 3">
    <name type="scientific">Prosthecomicrobium pneumaticum</name>
    <dbReference type="NCBI Taxonomy" id="81895"/>
    <lineage>
        <taxon>Bacteria</taxon>
        <taxon>Pseudomonadati</taxon>
        <taxon>Pseudomonadota</taxon>
        <taxon>Alphaproteobacteria</taxon>
        <taxon>Hyphomicrobiales</taxon>
        <taxon>Kaistiaceae</taxon>
        <taxon>Prosthecomicrobium</taxon>
    </lineage>
</organism>
<dbReference type="Gene3D" id="2.30.30.40">
    <property type="entry name" value="SH3 Domains"/>
    <property type="match status" value="1"/>
</dbReference>
<keyword evidence="3" id="KW-1185">Reference proteome</keyword>